<dbReference type="PANTHER" id="PTHR38009">
    <property type="entry name" value="CONSERVED HYPOTHETICAL PHAGE TAIL PROTEIN"/>
    <property type="match status" value="1"/>
</dbReference>
<dbReference type="GO" id="GO:0005198">
    <property type="term" value="F:structural molecule activity"/>
    <property type="evidence" value="ECO:0007669"/>
    <property type="project" value="InterPro"/>
</dbReference>
<dbReference type="Pfam" id="PF06841">
    <property type="entry name" value="Phage_T4_gp19"/>
    <property type="match status" value="1"/>
</dbReference>
<keyword evidence="2" id="KW-1185">Reference proteome</keyword>
<dbReference type="PANTHER" id="PTHR38009:SF1">
    <property type="entry name" value="CONSERVED HYPOTHETICAL PHAGE TAIL PROTEIN"/>
    <property type="match status" value="1"/>
</dbReference>
<dbReference type="EMBL" id="CP054140">
    <property type="protein sequence ID" value="QQG65874.1"/>
    <property type="molecule type" value="Genomic_DNA"/>
</dbReference>
<dbReference type="InterPro" id="IPR011747">
    <property type="entry name" value="CHP02241"/>
</dbReference>
<dbReference type="AlphaFoldDB" id="A0A7T5VDQ0"/>
<evidence type="ECO:0000313" key="2">
    <source>
        <dbReference type="Proteomes" id="UP000596092"/>
    </source>
</evidence>
<sequence>MVDGGKYYPPVGFHFRVVFTGIGTEEIDSRFQSVSGLSMELETETKKEGGENRYEHVLPVRAKYPVLVLKRGLISDSELLTQWCNDAFLSLDIRPVDLTISLLNENHEPLMTWSVKHAWPRKWSHSDLNAEQNALAIETFELQYQYFTLS</sequence>
<organism evidence="1 2">
    <name type="scientific">Desulfobulbus oligotrophicus</name>
    <dbReference type="NCBI Taxonomy" id="1909699"/>
    <lineage>
        <taxon>Bacteria</taxon>
        <taxon>Pseudomonadati</taxon>
        <taxon>Thermodesulfobacteriota</taxon>
        <taxon>Desulfobulbia</taxon>
        <taxon>Desulfobulbales</taxon>
        <taxon>Desulfobulbaceae</taxon>
        <taxon>Desulfobulbus</taxon>
    </lineage>
</organism>
<accession>A0A7T5VDQ0</accession>
<dbReference type="Proteomes" id="UP000596092">
    <property type="component" value="Chromosome"/>
</dbReference>
<dbReference type="NCBIfam" id="TIGR02241">
    <property type="entry name" value="conserved hypothetical phage tail region protein"/>
    <property type="match status" value="1"/>
</dbReference>
<protein>
    <submittedName>
        <fullName evidence="1">Phage tail protein</fullName>
    </submittedName>
</protein>
<name>A0A7T5VDQ0_9BACT</name>
<dbReference type="RefSeq" id="WP_199261453.1">
    <property type="nucleotide sequence ID" value="NZ_CP054140.1"/>
</dbReference>
<dbReference type="KEGG" id="dog:HP555_08335"/>
<proteinExistence type="predicted"/>
<reference evidence="1 2" key="1">
    <citation type="submission" date="2020-05" db="EMBL/GenBank/DDBJ databases">
        <title>Complete genome of Desulfobulbus oligotrophicus.</title>
        <authorList>
            <person name="Podar M."/>
        </authorList>
    </citation>
    <scope>NUCLEOTIDE SEQUENCE [LARGE SCALE GENOMIC DNA]</scope>
    <source>
        <strain evidence="1 2">Prop6</strain>
    </source>
</reference>
<dbReference type="InterPro" id="IPR010667">
    <property type="entry name" value="Phage_T4_Gp19"/>
</dbReference>
<evidence type="ECO:0000313" key="1">
    <source>
        <dbReference type="EMBL" id="QQG65874.1"/>
    </source>
</evidence>
<gene>
    <name evidence="1" type="ORF">HP555_08335</name>
</gene>